<dbReference type="STRING" id="115433.SAMN05421835_115160"/>
<keyword evidence="4" id="KW-1185">Reference proteome</keyword>
<dbReference type="OrthoDB" id="5184890at2"/>
<dbReference type="SUPFAM" id="SSF52038">
    <property type="entry name" value="Barstar-related"/>
    <property type="match status" value="1"/>
</dbReference>
<gene>
    <name evidence="3" type="ORF">SAMN05421835_115160</name>
</gene>
<dbReference type="RefSeq" id="WP_091511551.1">
    <property type="nucleotide sequence ID" value="NZ_CBDRCA010000041.1"/>
</dbReference>
<dbReference type="InterPro" id="IPR035905">
    <property type="entry name" value="Barstar-like_sf"/>
</dbReference>
<dbReference type="EMBL" id="FORP01000015">
    <property type="protein sequence ID" value="SFK19955.1"/>
    <property type="molecule type" value="Genomic_DNA"/>
</dbReference>
<evidence type="ECO:0000259" key="2">
    <source>
        <dbReference type="Pfam" id="PF01337"/>
    </source>
</evidence>
<dbReference type="Pfam" id="PF01337">
    <property type="entry name" value="Barstar"/>
    <property type="match status" value="1"/>
</dbReference>
<comment type="similarity">
    <text evidence="1">Belongs to the barstar family.</text>
</comment>
<protein>
    <submittedName>
        <fullName evidence="3">Barstar (Barnase inhibitor)</fullName>
    </submittedName>
</protein>
<name>A0A1I3XKC7_9PSEU</name>
<proteinExistence type="inferred from homology"/>
<dbReference type="AlphaFoldDB" id="A0A1I3XKC7"/>
<evidence type="ECO:0000313" key="3">
    <source>
        <dbReference type="EMBL" id="SFK19955.1"/>
    </source>
</evidence>
<evidence type="ECO:0000256" key="1">
    <source>
        <dbReference type="ARBA" id="ARBA00006845"/>
    </source>
</evidence>
<dbReference type="Gene3D" id="3.30.370.10">
    <property type="entry name" value="Barstar-like"/>
    <property type="match status" value="1"/>
</dbReference>
<organism evidence="3 4">
    <name type="scientific">Amycolatopsis sacchari</name>
    <dbReference type="NCBI Taxonomy" id="115433"/>
    <lineage>
        <taxon>Bacteria</taxon>
        <taxon>Bacillati</taxon>
        <taxon>Actinomycetota</taxon>
        <taxon>Actinomycetes</taxon>
        <taxon>Pseudonocardiales</taxon>
        <taxon>Pseudonocardiaceae</taxon>
        <taxon>Amycolatopsis</taxon>
    </lineage>
</organism>
<sequence>MAPFDPQADLNQEVDFRLLINTPITLFWRREVLDEAIAWLQAHGYQVTRLDAARWTTEADFHRAIAQTPAFPDYYGHNLAALHDAMQDVVAQDYGWAPETTGLALVFAGYDKFTDHCGQTAQAVLDIIATHSRVAALFGRRLMGLVQSDDPAIRFEPVGASPVSWNDAEWPDSRRRIP</sequence>
<dbReference type="Proteomes" id="UP000199025">
    <property type="component" value="Unassembled WGS sequence"/>
</dbReference>
<feature type="domain" description="Barstar (barnase inhibitor)" evidence="2">
    <location>
        <begin position="46"/>
        <end position="131"/>
    </location>
</feature>
<accession>A0A1I3XKC7</accession>
<reference evidence="3 4" key="1">
    <citation type="submission" date="2016-10" db="EMBL/GenBank/DDBJ databases">
        <authorList>
            <person name="de Groot N.N."/>
        </authorList>
    </citation>
    <scope>NUCLEOTIDE SEQUENCE [LARGE SCALE GENOMIC DNA]</scope>
    <source>
        <strain evidence="3 4">DSM 44468</strain>
    </source>
</reference>
<dbReference type="InterPro" id="IPR000468">
    <property type="entry name" value="Barstar"/>
</dbReference>
<evidence type="ECO:0000313" key="4">
    <source>
        <dbReference type="Proteomes" id="UP000199025"/>
    </source>
</evidence>